<organism evidence="2 3">
    <name type="scientific">Solirubrobacter deserti</name>
    <dbReference type="NCBI Taxonomy" id="2282478"/>
    <lineage>
        <taxon>Bacteria</taxon>
        <taxon>Bacillati</taxon>
        <taxon>Actinomycetota</taxon>
        <taxon>Thermoleophilia</taxon>
        <taxon>Solirubrobacterales</taxon>
        <taxon>Solirubrobacteraceae</taxon>
        <taxon>Solirubrobacter</taxon>
    </lineage>
</organism>
<name>A0ABT4RHA3_9ACTN</name>
<reference evidence="2" key="1">
    <citation type="submission" date="2022-10" db="EMBL/GenBank/DDBJ databases">
        <title>The WGS of Solirubrobacter sp. CPCC 204708.</title>
        <authorList>
            <person name="Jiang Z."/>
        </authorList>
    </citation>
    <scope>NUCLEOTIDE SEQUENCE</scope>
    <source>
        <strain evidence="2">CPCC 204708</strain>
    </source>
</reference>
<dbReference type="PROSITE" id="PS51724">
    <property type="entry name" value="SPOR"/>
    <property type="match status" value="1"/>
</dbReference>
<dbReference type="GO" id="GO:0016798">
    <property type="term" value="F:hydrolase activity, acting on glycosyl bonds"/>
    <property type="evidence" value="ECO:0007669"/>
    <property type="project" value="UniProtKB-KW"/>
</dbReference>
<dbReference type="Pfam" id="PF09992">
    <property type="entry name" value="NAGPA"/>
    <property type="match status" value="1"/>
</dbReference>
<comment type="caution">
    <text evidence="2">The sequence shown here is derived from an EMBL/GenBank/DDBJ whole genome shotgun (WGS) entry which is preliminary data.</text>
</comment>
<evidence type="ECO:0000313" key="2">
    <source>
        <dbReference type="EMBL" id="MDA0137917.1"/>
    </source>
</evidence>
<dbReference type="PANTHER" id="PTHR40446:SF2">
    <property type="entry name" value="N-ACETYLGLUCOSAMINE-1-PHOSPHODIESTER ALPHA-N-ACETYLGLUCOSAMINIDASE"/>
    <property type="match status" value="1"/>
</dbReference>
<proteinExistence type="predicted"/>
<accession>A0ABT4RHA3</accession>
<keyword evidence="3" id="KW-1185">Reference proteome</keyword>
<evidence type="ECO:0000259" key="1">
    <source>
        <dbReference type="PROSITE" id="PS51724"/>
    </source>
</evidence>
<sequence length="476" mass="49352">MLTALAVAAALPLGAPGLPETRESRTLAPGVEYTKIVRGTPDADAFWTVDVAVLADRAAAEARAAQIPGARVDALPRPDDDRAPGPLGYRVRAGRFATQTEANAYRATLGTGSVVYSGEDGTATTGPWVVNVLRVQRRFRGEVEPVLATGVVPGREPLSALAARTGAFASVNGGYFVIGAANGTDGDLAGLSVIDGELVSEAVDGRTSLVFDGDRTEISTLADKHTLVTSSRAHRELDGVNREPGLIRACGDETAPAKHDFTCTDPSEVIRYETVFGTTTPAGAGSEAVLDRWGRVVAQRPRGGALPLSGSVLAGTGDGATWLAQHARPGRFVTTLSAIHGDDGLLWLKRGTGVVNGGPRLLPRITAEAEGFDWAEDPGFYYRFGLRRNPRTFAGTTPSGDLLLVTVDGRAPGYSAGASFAEEAAILEALGAREGVNLDGGGSTTMTVGSSVVTRPSDAGQVERPIADAIVLTAKG</sequence>
<protein>
    <submittedName>
        <fullName evidence="2">Phosphodiester glycosidase family protein</fullName>
    </submittedName>
</protein>
<dbReference type="Gene3D" id="3.30.70.1070">
    <property type="entry name" value="Sporulation related repeat"/>
    <property type="match status" value="1"/>
</dbReference>
<dbReference type="InterPro" id="IPR007730">
    <property type="entry name" value="SPOR-like_dom"/>
</dbReference>
<keyword evidence="2" id="KW-0326">Glycosidase</keyword>
<dbReference type="InterPro" id="IPR018711">
    <property type="entry name" value="NAGPA"/>
</dbReference>
<dbReference type="RefSeq" id="WP_202952817.1">
    <property type="nucleotide sequence ID" value="NZ_JAPCID010000012.1"/>
</dbReference>
<gene>
    <name evidence="2" type="ORF">OJ962_10430</name>
</gene>
<dbReference type="Pfam" id="PF05036">
    <property type="entry name" value="SPOR"/>
    <property type="match status" value="1"/>
</dbReference>
<dbReference type="PANTHER" id="PTHR40446">
    <property type="entry name" value="N-ACETYLGLUCOSAMINE-1-PHOSPHODIESTER ALPHA-N-ACETYLGLUCOSAMINIDASE"/>
    <property type="match status" value="1"/>
</dbReference>
<dbReference type="Proteomes" id="UP001147700">
    <property type="component" value="Unassembled WGS sequence"/>
</dbReference>
<feature type="domain" description="SPOR" evidence="1">
    <location>
        <begin position="41"/>
        <end position="123"/>
    </location>
</feature>
<dbReference type="InterPro" id="IPR036680">
    <property type="entry name" value="SPOR-like_sf"/>
</dbReference>
<dbReference type="EMBL" id="JAPCID010000012">
    <property type="protein sequence ID" value="MDA0137917.1"/>
    <property type="molecule type" value="Genomic_DNA"/>
</dbReference>
<evidence type="ECO:0000313" key="3">
    <source>
        <dbReference type="Proteomes" id="UP001147700"/>
    </source>
</evidence>
<dbReference type="SUPFAM" id="SSF110997">
    <property type="entry name" value="Sporulation related repeat"/>
    <property type="match status" value="1"/>
</dbReference>
<keyword evidence="2" id="KW-0378">Hydrolase</keyword>